<gene>
    <name evidence="5" type="ORF">OK345_03760</name>
</gene>
<evidence type="ECO:0000313" key="6">
    <source>
        <dbReference type="Proteomes" id="UP001209922"/>
    </source>
</evidence>
<dbReference type="Pfam" id="PF02894">
    <property type="entry name" value="GFO_IDH_MocA_C"/>
    <property type="match status" value="1"/>
</dbReference>
<protein>
    <submittedName>
        <fullName evidence="5">Oxidoreductase</fullName>
    </submittedName>
</protein>
<dbReference type="Proteomes" id="UP001209922">
    <property type="component" value="Unassembled WGS sequence"/>
</dbReference>
<dbReference type="Gene3D" id="3.40.50.720">
    <property type="entry name" value="NAD(P)-binding Rossmann-like Domain"/>
    <property type="match status" value="1"/>
</dbReference>
<comment type="caution">
    <text evidence="5">The sequence shown here is derived from an EMBL/GenBank/DDBJ whole genome shotgun (WGS) entry which is preliminary data.</text>
</comment>
<dbReference type="PANTHER" id="PTHR43708">
    <property type="entry name" value="CONSERVED EXPRESSED OXIDOREDUCTASE (EUROFUNG)"/>
    <property type="match status" value="1"/>
</dbReference>
<dbReference type="SUPFAM" id="SSF55347">
    <property type="entry name" value="Glyceraldehyde-3-phosphate dehydrogenase-like, C-terminal domain"/>
    <property type="match status" value="1"/>
</dbReference>
<evidence type="ECO:0000313" key="5">
    <source>
        <dbReference type="EMBL" id="MCW4471622.1"/>
    </source>
</evidence>
<dbReference type="Gene3D" id="3.30.360.10">
    <property type="entry name" value="Dihydrodipicolinate Reductase, domain 2"/>
    <property type="match status" value="1"/>
</dbReference>
<dbReference type="InterPro" id="IPR004104">
    <property type="entry name" value="Gfo/Idh/MocA-like_OxRdtase_C"/>
</dbReference>
<dbReference type="InterPro" id="IPR000683">
    <property type="entry name" value="Gfo/Idh/MocA-like_OxRdtase_N"/>
</dbReference>
<dbReference type="RefSeq" id="WP_265126567.1">
    <property type="nucleotide sequence ID" value="NZ_JAPCHY010000002.1"/>
</dbReference>
<organism evidence="5 6">
    <name type="scientific">Xanthomonas chitinilytica</name>
    <dbReference type="NCBI Taxonomy" id="2989819"/>
    <lineage>
        <taxon>Bacteria</taxon>
        <taxon>Pseudomonadati</taxon>
        <taxon>Pseudomonadota</taxon>
        <taxon>Gammaproteobacteria</taxon>
        <taxon>Lysobacterales</taxon>
        <taxon>Lysobacteraceae</taxon>
        <taxon>Xanthomonas</taxon>
    </lineage>
</organism>
<accession>A0ABT3JT04</accession>
<keyword evidence="6" id="KW-1185">Reference proteome</keyword>
<evidence type="ECO:0000259" key="3">
    <source>
        <dbReference type="Pfam" id="PF01408"/>
    </source>
</evidence>
<name>A0ABT3JT04_9XANT</name>
<feature type="domain" description="Gfo/Idh/MocA-like oxidoreductase N-terminal" evidence="3">
    <location>
        <begin position="6"/>
        <end position="122"/>
    </location>
</feature>
<dbReference type="Pfam" id="PF01408">
    <property type="entry name" value="GFO_IDH_MocA"/>
    <property type="match status" value="1"/>
</dbReference>
<dbReference type="PANTHER" id="PTHR43708:SF5">
    <property type="entry name" value="CONSERVED EXPRESSED OXIDOREDUCTASE (EUROFUNG)-RELATED"/>
    <property type="match status" value="1"/>
</dbReference>
<dbReference type="NCBIfam" id="NF008607">
    <property type="entry name" value="PRK11579.1"/>
    <property type="match status" value="1"/>
</dbReference>
<evidence type="ECO:0000256" key="2">
    <source>
        <dbReference type="ARBA" id="ARBA00023002"/>
    </source>
</evidence>
<dbReference type="EMBL" id="JAPCHY010000002">
    <property type="protein sequence ID" value="MCW4471622.1"/>
    <property type="molecule type" value="Genomic_DNA"/>
</dbReference>
<dbReference type="SUPFAM" id="SSF51735">
    <property type="entry name" value="NAD(P)-binding Rossmann-fold domains"/>
    <property type="match status" value="1"/>
</dbReference>
<comment type="similarity">
    <text evidence="1">Belongs to the Gfo/Idh/MocA family.</text>
</comment>
<reference evidence="5 6" key="1">
    <citation type="submission" date="2022-10" db="EMBL/GenBank/DDBJ databases">
        <title>Xanthomonas sp. H13-6.</title>
        <authorList>
            <person name="Liu X."/>
            <person name="Deng Z."/>
            <person name="Jiang Y."/>
            <person name="Yu T."/>
            <person name="Ai J."/>
        </authorList>
    </citation>
    <scope>NUCLEOTIDE SEQUENCE [LARGE SCALE GENOMIC DNA]</scope>
    <source>
        <strain evidence="5 6">H13-6</strain>
    </source>
</reference>
<sequence>MPPPLNLALVGYGFAGRTFHAPLIAQTPGLRLHGIVTGQQALAGADFPDARIVDDADRMLADADVDGVVIATPNRTHAALALAALAAGKHVLVDKPFTVTSAEARAVIEAARRAGRIASVFHNRRWDADFLTLQRLLAEGTLGRIGEFHSHFDRMRPQPRDRWRESGEPGAGLWFDLGPHLLDQALQLFGPPLAIQADLMAQRPGARSDDWFHAVLHYPAHRAFLHAGSLVADHRLRFAVHGSAGSYLKHGLDVQEAQLRDGRLPGSDGWGVDPLPGRLTTLDADGRMHQRDIANERGDYRCCYAALRDAMRGEAPPPVSAAQALAVMQLLEAGRRSADSGQRVRLD</sequence>
<keyword evidence="2" id="KW-0560">Oxidoreductase</keyword>
<proteinExistence type="inferred from homology"/>
<feature type="domain" description="Gfo/Idh/MocA-like oxidoreductase C-terminal" evidence="4">
    <location>
        <begin position="135"/>
        <end position="346"/>
    </location>
</feature>
<evidence type="ECO:0000259" key="4">
    <source>
        <dbReference type="Pfam" id="PF02894"/>
    </source>
</evidence>
<dbReference type="InterPro" id="IPR051317">
    <property type="entry name" value="Gfo/Idh/MocA_oxidoreduct"/>
</dbReference>
<evidence type="ECO:0000256" key="1">
    <source>
        <dbReference type="ARBA" id="ARBA00010928"/>
    </source>
</evidence>
<dbReference type="InterPro" id="IPR036291">
    <property type="entry name" value="NAD(P)-bd_dom_sf"/>
</dbReference>